<dbReference type="AlphaFoldDB" id="A0A383AN97"/>
<reference evidence="1" key="1">
    <citation type="submission" date="2018-05" db="EMBL/GenBank/DDBJ databases">
        <authorList>
            <person name="Lanie J.A."/>
            <person name="Ng W.-L."/>
            <person name="Kazmierczak K.M."/>
            <person name="Andrzejewski T.M."/>
            <person name="Davidsen T.M."/>
            <person name="Wayne K.J."/>
            <person name="Tettelin H."/>
            <person name="Glass J.I."/>
            <person name="Rusch D."/>
            <person name="Podicherti R."/>
            <person name="Tsui H.-C.T."/>
            <person name="Winkler M.E."/>
        </authorList>
    </citation>
    <scope>NUCLEOTIDE SEQUENCE</scope>
</reference>
<organism evidence="1">
    <name type="scientific">marine metagenome</name>
    <dbReference type="NCBI Taxonomy" id="408172"/>
    <lineage>
        <taxon>unclassified sequences</taxon>
        <taxon>metagenomes</taxon>
        <taxon>ecological metagenomes</taxon>
    </lineage>
</organism>
<proteinExistence type="predicted"/>
<protein>
    <submittedName>
        <fullName evidence="1">Uncharacterized protein</fullName>
    </submittedName>
</protein>
<gene>
    <name evidence="1" type="ORF">METZ01_LOCUS461937</name>
</gene>
<accession>A0A383AN97</accession>
<name>A0A383AN97_9ZZZZ</name>
<feature type="non-terminal residue" evidence="1">
    <location>
        <position position="34"/>
    </location>
</feature>
<sequence>MCTFFLVKPPIDVVPFTILLSPYAGGGDIITTLS</sequence>
<dbReference type="EMBL" id="UINC01193459">
    <property type="protein sequence ID" value="SVE09083.1"/>
    <property type="molecule type" value="Genomic_DNA"/>
</dbReference>
<evidence type="ECO:0000313" key="1">
    <source>
        <dbReference type="EMBL" id="SVE09083.1"/>
    </source>
</evidence>